<evidence type="ECO:0000313" key="8">
    <source>
        <dbReference type="Proteomes" id="UP001239019"/>
    </source>
</evidence>
<gene>
    <name evidence="4 7" type="primary">truA</name>
    <name evidence="7" type="ORF">RBH19_03420</name>
</gene>
<accession>A0ABU0W577</accession>
<proteinExistence type="inferred from homology"/>
<evidence type="ECO:0000256" key="1">
    <source>
        <dbReference type="ARBA" id="ARBA00009375"/>
    </source>
</evidence>
<feature type="active site" description="Nucleophile" evidence="4">
    <location>
        <position position="59"/>
    </location>
</feature>
<dbReference type="InterPro" id="IPR001406">
    <property type="entry name" value="PsdUridine_synth_TruA"/>
</dbReference>
<evidence type="ECO:0000256" key="4">
    <source>
        <dbReference type="HAMAP-Rule" id="MF_00171"/>
    </source>
</evidence>
<keyword evidence="2 4" id="KW-0819">tRNA processing</keyword>
<comment type="catalytic activity">
    <reaction evidence="4 5">
        <text>uridine(38/39/40) in tRNA = pseudouridine(38/39/40) in tRNA</text>
        <dbReference type="Rhea" id="RHEA:22376"/>
        <dbReference type="Rhea" id="RHEA-COMP:10085"/>
        <dbReference type="Rhea" id="RHEA-COMP:10087"/>
        <dbReference type="ChEBI" id="CHEBI:65314"/>
        <dbReference type="ChEBI" id="CHEBI:65315"/>
        <dbReference type="EC" id="5.4.99.12"/>
    </reaction>
</comment>
<dbReference type="NCBIfam" id="TIGR00071">
    <property type="entry name" value="hisT_truA"/>
    <property type="match status" value="1"/>
</dbReference>
<dbReference type="PIRSF" id="PIRSF001430">
    <property type="entry name" value="tRNA_psdUrid_synth"/>
    <property type="match status" value="1"/>
</dbReference>
<dbReference type="CDD" id="cd02570">
    <property type="entry name" value="PseudoU_synth_EcTruA"/>
    <property type="match status" value="1"/>
</dbReference>
<feature type="domain" description="Pseudouridine synthase I TruA alpha/beta" evidence="6">
    <location>
        <begin position="150"/>
        <end position="252"/>
    </location>
</feature>
<keyword evidence="8" id="KW-1185">Reference proteome</keyword>
<evidence type="ECO:0000259" key="6">
    <source>
        <dbReference type="Pfam" id="PF01416"/>
    </source>
</evidence>
<dbReference type="SUPFAM" id="SSF55120">
    <property type="entry name" value="Pseudouridine synthase"/>
    <property type="match status" value="1"/>
</dbReference>
<organism evidence="7 8">
    <name type="scientific">Natronospira bacteriovora</name>
    <dbReference type="NCBI Taxonomy" id="3069753"/>
    <lineage>
        <taxon>Bacteria</taxon>
        <taxon>Pseudomonadati</taxon>
        <taxon>Pseudomonadota</taxon>
        <taxon>Gammaproteobacteria</taxon>
        <taxon>Natronospirales</taxon>
        <taxon>Natronospiraceae</taxon>
        <taxon>Natronospira</taxon>
    </lineage>
</organism>
<sequence length="275" mass="31013">MSEIDNRRIWCAGVEYDGSAYRGWQTQQPGVPTIQERLSEAIAFVANHPVDVVCAGRTDAEVHALGQVVHFHGTADRDPRAWLLGSNSRLPDDINLRWVLPAPSDFHARYAARSRSYRYVIWNRQARTALGRHRAAWIYHRLDAAAMHRAAQHLLGEHDFSAFRAVACQSRTPFRNVEFIQVQRQGDLLWMDIRANAFLHHMVRNIAGVLIAIGKGEADEDWPLRLLELRDRTQGGVTAPAGGLYFHGVRYPDYPDIDALSRPGDEPMLPGAPLL</sequence>
<evidence type="ECO:0000313" key="7">
    <source>
        <dbReference type="EMBL" id="MDQ2068923.1"/>
    </source>
</evidence>
<reference evidence="7 8" key="1">
    <citation type="submission" date="2023-08" db="EMBL/GenBank/DDBJ databases">
        <title>Whole-genome sequencing of halo(alkali)philic microorganisms from hypersaline lakes.</title>
        <authorList>
            <person name="Sorokin D.Y."/>
            <person name="Abbas B."/>
            <person name="Merkel A.Y."/>
        </authorList>
    </citation>
    <scope>NUCLEOTIDE SEQUENCE [LARGE SCALE GENOMIC DNA]</scope>
    <source>
        <strain evidence="7 8">AB-CW4</strain>
    </source>
</reference>
<dbReference type="PANTHER" id="PTHR11142">
    <property type="entry name" value="PSEUDOURIDYLATE SYNTHASE"/>
    <property type="match status" value="1"/>
</dbReference>
<evidence type="ECO:0000256" key="3">
    <source>
        <dbReference type="ARBA" id="ARBA00023235"/>
    </source>
</evidence>
<dbReference type="PANTHER" id="PTHR11142:SF0">
    <property type="entry name" value="TRNA PSEUDOURIDINE SYNTHASE-LIKE 1"/>
    <property type="match status" value="1"/>
</dbReference>
<comment type="caution">
    <text evidence="4">Lacks conserved residue(s) required for the propagation of feature annotation.</text>
</comment>
<dbReference type="InterPro" id="IPR020097">
    <property type="entry name" value="PsdUridine_synth_TruA_a/b_dom"/>
</dbReference>
<dbReference type="Gene3D" id="3.30.70.580">
    <property type="entry name" value="Pseudouridine synthase I, catalytic domain, N-terminal subdomain"/>
    <property type="match status" value="1"/>
</dbReference>
<dbReference type="InterPro" id="IPR020103">
    <property type="entry name" value="PsdUridine_synth_cat_dom_sf"/>
</dbReference>
<comment type="subunit">
    <text evidence="4">Homodimer.</text>
</comment>
<dbReference type="EC" id="5.4.99.12" evidence="4"/>
<dbReference type="InterPro" id="IPR020095">
    <property type="entry name" value="PsdUridine_synth_TruA_C"/>
</dbReference>
<feature type="binding site" evidence="4">
    <location>
        <position position="117"/>
    </location>
    <ligand>
        <name>substrate</name>
    </ligand>
</feature>
<dbReference type="EMBL" id="JAVDDT010000002">
    <property type="protein sequence ID" value="MDQ2068923.1"/>
    <property type="molecule type" value="Genomic_DNA"/>
</dbReference>
<keyword evidence="3 4" id="KW-0413">Isomerase</keyword>
<comment type="caution">
    <text evidence="7">The sequence shown here is derived from an EMBL/GenBank/DDBJ whole genome shotgun (WGS) entry which is preliminary data.</text>
</comment>
<comment type="function">
    <text evidence="4">Formation of pseudouridine at positions 38, 39 and 40 in the anticodon stem and loop of transfer RNAs.</text>
</comment>
<dbReference type="Pfam" id="PF01416">
    <property type="entry name" value="PseudoU_synth_1"/>
    <property type="match status" value="2"/>
</dbReference>
<feature type="domain" description="Pseudouridine synthase I TruA alpha/beta" evidence="6">
    <location>
        <begin position="14"/>
        <end position="110"/>
    </location>
</feature>
<evidence type="ECO:0000256" key="2">
    <source>
        <dbReference type="ARBA" id="ARBA00022694"/>
    </source>
</evidence>
<dbReference type="GO" id="GO:0160147">
    <property type="term" value="F:tRNA pseudouridine(38-40) synthase activity"/>
    <property type="evidence" value="ECO:0007669"/>
    <property type="project" value="UniProtKB-EC"/>
</dbReference>
<dbReference type="HAMAP" id="MF_00171">
    <property type="entry name" value="TruA"/>
    <property type="match status" value="1"/>
</dbReference>
<dbReference type="InterPro" id="IPR020094">
    <property type="entry name" value="TruA/RsuA/RluB/E/F_N"/>
</dbReference>
<dbReference type="Proteomes" id="UP001239019">
    <property type="component" value="Unassembled WGS sequence"/>
</dbReference>
<name>A0ABU0W577_9GAMM</name>
<comment type="similarity">
    <text evidence="1 4 5">Belongs to the tRNA pseudouridine synthase TruA family.</text>
</comment>
<protein>
    <recommendedName>
        <fullName evidence="4">tRNA pseudouridine synthase A</fullName>
        <ecNumber evidence="4">5.4.99.12</ecNumber>
    </recommendedName>
    <alternativeName>
        <fullName evidence="4">tRNA pseudouridine(38-40) synthase</fullName>
    </alternativeName>
    <alternativeName>
        <fullName evidence="4">tRNA pseudouridylate synthase I</fullName>
    </alternativeName>
    <alternativeName>
        <fullName evidence="4">tRNA-uridine isomerase I</fullName>
    </alternativeName>
</protein>
<dbReference type="Gene3D" id="3.30.70.660">
    <property type="entry name" value="Pseudouridine synthase I, catalytic domain, C-terminal subdomain"/>
    <property type="match status" value="1"/>
</dbReference>
<evidence type="ECO:0000256" key="5">
    <source>
        <dbReference type="RuleBase" id="RU003792"/>
    </source>
</evidence>